<evidence type="ECO:0000313" key="3">
    <source>
        <dbReference type="Proteomes" id="UP001234989"/>
    </source>
</evidence>
<keyword evidence="3" id="KW-1185">Reference proteome</keyword>
<evidence type="ECO:0000256" key="1">
    <source>
        <dbReference type="SAM" id="MobiDB-lite"/>
    </source>
</evidence>
<sequence>MHIDHVIPENLEEVNQLRLDGRWNVNLMNELFDKDICDHYQKQRLLELLVDATASNQDSNDSAECGGERRLSCPKFSF</sequence>
<gene>
    <name evidence="2" type="ORF">MTR67_035707</name>
</gene>
<protein>
    <submittedName>
        <fullName evidence="2">Uncharacterized protein</fullName>
    </submittedName>
</protein>
<proteinExistence type="predicted"/>
<accession>A0AAF0UAD7</accession>
<reference evidence="2" key="1">
    <citation type="submission" date="2023-08" db="EMBL/GenBank/DDBJ databases">
        <title>A de novo genome assembly of Solanum verrucosum Schlechtendal, a Mexican diploid species geographically isolated from the other diploid A-genome species in potato relatives.</title>
        <authorList>
            <person name="Hosaka K."/>
        </authorList>
    </citation>
    <scope>NUCLEOTIDE SEQUENCE</scope>
    <source>
        <tissue evidence="2">Young leaves</tissue>
    </source>
</reference>
<name>A0AAF0UAD7_SOLVR</name>
<feature type="region of interest" description="Disordered" evidence="1">
    <location>
        <begin position="56"/>
        <end position="78"/>
    </location>
</feature>
<evidence type="ECO:0000313" key="2">
    <source>
        <dbReference type="EMBL" id="WMV42322.1"/>
    </source>
</evidence>
<dbReference type="EMBL" id="CP133619">
    <property type="protein sequence ID" value="WMV42322.1"/>
    <property type="molecule type" value="Genomic_DNA"/>
</dbReference>
<organism evidence="2 3">
    <name type="scientific">Solanum verrucosum</name>
    <dbReference type="NCBI Taxonomy" id="315347"/>
    <lineage>
        <taxon>Eukaryota</taxon>
        <taxon>Viridiplantae</taxon>
        <taxon>Streptophyta</taxon>
        <taxon>Embryophyta</taxon>
        <taxon>Tracheophyta</taxon>
        <taxon>Spermatophyta</taxon>
        <taxon>Magnoliopsida</taxon>
        <taxon>eudicotyledons</taxon>
        <taxon>Gunneridae</taxon>
        <taxon>Pentapetalae</taxon>
        <taxon>asterids</taxon>
        <taxon>lamiids</taxon>
        <taxon>Solanales</taxon>
        <taxon>Solanaceae</taxon>
        <taxon>Solanoideae</taxon>
        <taxon>Solaneae</taxon>
        <taxon>Solanum</taxon>
    </lineage>
</organism>
<dbReference type="AlphaFoldDB" id="A0AAF0UAD7"/>
<dbReference type="Proteomes" id="UP001234989">
    <property type="component" value="Chromosome 8"/>
</dbReference>